<protein>
    <recommendedName>
        <fullName evidence="2">Fibronectin type-III domain-containing protein</fullName>
    </recommendedName>
</protein>
<evidence type="ECO:0000313" key="1">
    <source>
        <dbReference type="EMBL" id="GAG02683.1"/>
    </source>
</evidence>
<dbReference type="InterPro" id="IPR013783">
    <property type="entry name" value="Ig-like_fold"/>
</dbReference>
<proteinExistence type="predicted"/>
<reference evidence="1" key="1">
    <citation type="journal article" date="2014" name="Front. Microbiol.">
        <title>High frequency of phylogenetically diverse reductive dehalogenase-homologous genes in deep subseafloor sedimentary metagenomes.</title>
        <authorList>
            <person name="Kawai M."/>
            <person name="Futagami T."/>
            <person name="Toyoda A."/>
            <person name="Takaki Y."/>
            <person name="Nishi S."/>
            <person name="Hori S."/>
            <person name="Arai W."/>
            <person name="Tsubouchi T."/>
            <person name="Morono Y."/>
            <person name="Uchiyama I."/>
            <person name="Ito T."/>
            <person name="Fujiyama A."/>
            <person name="Inagaki F."/>
            <person name="Takami H."/>
        </authorList>
    </citation>
    <scope>NUCLEOTIDE SEQUENCE</scope>
    <source>
        <strain evidence="1">Expedition CK06-06</strain>
    </source>
</reference>
<accession>X0UQW4</accession>
<organism evidence="1">
    <name type="scientific">marine sediment metagenome</name>
    <dbReference type="NCBI Taxonomy" id="412755"/>
    <lineage>
        <taxon>unclassified sequences</taxon>
        <taxon>metagenomes</taxon>
        <taxon>ecological metagenomes</taxon>
    </lineage>
</organism>
<name>X0UQW4_9ZZZZ</name>
<dbReference type="Gene3D" id="2.60.40.10">
    <property type="entry name" value="Immunoglobulins"/>
    <property type="match status" value="1"/>
</dbReference>
<feature type="non-terminal residue" evidence="1">
    <location>
        <position position="167"/>
    </location>
</feature>
<evidence type="ECO:0008006" key="2">
    <source>
        <dbReference type="Google" id="ProtNLM"/>
    </source>
</evidence>
<sequence>MADTYNLYVAEGGLQNIDFTTPAETFPAGTSSGDLVGYGFEASKTYALVIRPAVDTLETPDISANANFSLTAGGEWTGLRPDPVTGLAAKIKAGGVIRLTWRHQIFNGATPDDFEINYGTTEYATGSSATVTYTGAGALYSKELTLSDGVTYWFSVVARDSGLDSTS</sequence>
<dbReference type="AlphaFoldDB" id="X0UQW4"/>
<dbReference type="SUPFAM" id="SSF49265">
    <property type="entry name" value="Fibronectin type III"/>
    <property type="match status" value="1"/>
</dbReference>
<comment type="caution">
    <text evidence="1">The sequence shown here is derived from an EMBL/GenBank/DDBJ whole genome shotgun (WGS) entry which is preliminary data.</text>
</comment>
<gene>
    <name evidence="1" type="ORF">S01H1_38142</name>
</gene>
<dbReference type="InterPro" id="IPR036116">
    <property type="entry name" value="FN3_sf"/>
</dbReference>
<dbReference type="EMBL" id="BARS01023988">
    <property type="protein sequence ID" value="GAG02683.1"/>
    <property type="molecule type" value="Genomic_DNA"/>
</dbReference>